<accession>A0A0F5JTS5</accession>
<protein>
    <submittedName>
        <fullName evidence="1">Uncharacterized protein</fullName>
    </submittedName>
</protein>
<name>A0A0F5JTS5_9BURK</name>
<dbReference type="STRING" id="28092.WM40_24375"/>
<evidence type="ECO:0000313" key="1">
    <source>
        <dbReference type="EMBL" id="KKB61238.1"/>
    </source>
</evidence>
<evidence type="ECO:0000313" key="2">
    <source>
        <dbReference type="Proteomes" id="UP000033618"/>
    </source>
</evidence>
<keyword evidence="2" id="KW-1185">Reference proteome</keyword>
<dbReference type="EMBL" id="LAQU01000056">
    <property type="protein sequence ID" value="KKB61238.1"/>
    <property type="molecule type" value="Genomic_DNA"/>
</dbReference>
<comment type="caution">
    <text evidence="1">The sequence shown here is derived from an EMBL/GenBank/DDBJ whole genome shotgun (WGS) entry which is preliminary data.</text>
</comment>
<gene>
    <name evidence="1" type="ORF">WM40_24375</name>
</gene>
<reference evidence="1 2" key="1">
    <citation type="submission" date="2015-03" db="EMBL/GenBank/DDBJ databases">
        <title>Draft Genome Sequence of Burkholderia andropogonis type strain ICMP2807, isolated from Sorghum bicolor.</title>
        <authorList>
            <person name="Lopes-Santos L."/>
            <person name="Castro D.B."/>
            <person name="Ottoboni L.M."/>
            <person name="Park D."/>
            <person name="Weirc B.S."/>
            <person name="Destefano S.A."/>
        </authorList>
    </citation>
    <scope>NUCLEOTIDE SEQUENCE [LARGE SCALE GENOMIC DNA]</scope>
    <source>
        <strain evidence="1 2">ICMP2807</strain>
    </source>
</reference>
<dbReference type="AlphaFoldDB" id="A0A0F5JTS5"/>
<sequence>MAGWSLAWEEDNLLHCKSFSHCEKRSRNLKIVVALSAGASYNPHRLSAFRAGARVVRIGMAYAVASVCRVAGSVLRPVGRDAILRRQPCPQCQRK</sequence>
<organism evidence="1 2">
    <name type="scientific">Robbsia andropogonis</name>
    <dbReference type="NCBI Taxonomy" id="28092"/>
    <lineage>
        <taxon>Bacteria</taxon>
        <taxon>Pseudomonadati</taxon>
        <taxon>Pseudomonadota</taxon>
        <taxon>Betaproteobacteria</taxon>
        <taxon>Burkholderiales</taxon>
        <taxon>Burkholderiaceae</taxon>
        <taxon>Robbsia</taxon>
    </lineage>
</organism>
<dbReference type="Proteomes" id="UP000033618">
    <property type="component" value="Unassembled WGS sequence"/>
</dbReference>
<proteinExistence type="predicted"/>